<evidence type="ECO:0000256" key="1">
    <source>
        <dbReference type="ARBA" id="ARBA00004123"/>
    </source>
</evidence>
<protein>
    <recommendedName>
        <fullName evidence="6">Oxidative stress 3</fullName>
    </recommendedName>
</protein>
<dbReference type="GO" id="GO:0005634">
    <property type="term" value="C:nucleus"/>
    <property type="evidence" value="ECO:0007669"/>
    <property type="project" value="UniProtKB-SubCell"/>
</dbReference>
<name>A0AAV8SUE3_9ROSI</name>
<comment type="subcellular location">
    <subcellularLocation>
        <location evidence="1">Nucleus</location>
    </subcellularLocation>
</comment>
<comment type="caution">
    <text evidence="4">The sequence shown here is derived from an EMBL/GenBank/DDBJ whole genome shotgun (WGS) entry which is preliminary data.</text>
</comment>
<sequence length="186" mass="20328">MLFRIGEGEGEMVEAPEHKGHANHEQWMIMHDNDEENYNGPSPDSSTTSLGSTSSSDTIDDASSSSSSGCSSSNSNGPLYELSELMSSLPIKRGLSKYYEGKSQSFTSLSRVTSIEDLTKKETPYRRKMKGSKSCAKGLEAYKPYTLPTHTISKVSKGSLPSMSFPARSGSFLNNNRPPIPVQKKF</sequence>
<feature type="compositionally biased region" description="Basic and acidic residues" evidence="3">
    <location>
        <begin position="15"/>
        <end position="24"/>
    </location>
</feature>
<evidence type="ECO:0000256" key="3">
    <source>
        <dbReference type="SAM" id="MobiDB-lite"/>
    </source>
</evidence>
<dbReference type="PANTHER" id="PTHR33172">
    <property type="entry name" value="OS08G0516900 PROTEIN"/>
    <property type="match status" value="1"/>
</dbReference>
<dbReference type="AlphaFoldDB" id="A0AAV8SUE3"/>
<keyword evidence="5" id="KW-1185">Reference proteome</keyword>
<evidence type="ECO:0000256" key="2">
    <source>
        <dbReference type="ARBA" id="ARBA00023242"/>
    </source>
</evidence>
<accession>A0AAV8SUE3</accession>
<organism evidence="4 5">
    <name type="scientific">Erythroxylum novogranatense</name>
    <dbReference type="NCBI Taxonomy" id="1862640"/>
    <lineage>
        <taxon>Eukaryota</taxon>
        <taxon>Viridiplantae</taxon>
        <taxon>Streptophyta</taxon>
        <taxon>Embryophyta</taxon>
        <taxon>Tracheophyta</taxon>
        <taxon>Spermatophyta</taxon>
        <taxon>Magnoliopsida</taxon>
        <taxon>eudicotyledons</taxon>
        <taxon>Gunneridae</taxon>
        <taxon>Pentapetalae</taxon>
        <taxon>rosids</taxon>
        <taxon>fabids</taxon>
        <taxon>Malpighiales</taxon>
        <taxon>Erythroxylaceae</taxon>
        <taxon>Erythroxylum</taxon>
    </lineage>
</organism>
<dbReference type="PANTHER" id="PTHR33172:SF104">
    <property type="entry name" value="OS02G0227100 PROTEIN"/>
    <property type="match status" value="1"/>
</dbReference>
<evidence type="ECO:0000313" key="4">
    <source>
        <dbReference type="EMBL" id="KAJ8755882.1"/>
    </source>
</evidence>
<feature type="region of interest" description="Disordered" evidence="3">
    <location>
        <begin position="1"/>
        <end position="79"/>
    </location>
</feature>
<gene>
    <name evidence="4" type="ORF">K2173_024427</name>
</gene>
<reference evidence="4 5" key="1">
    <citation type="submission" date="2021-09" db="EMBL/GenBank/DDBJ databases">
        <title>Genomic insights and catalytic innovation underlie evolution of tropane alkaloids biosynthesis.</title>
        <authorList>
            <person name="Wang Y.-J."/>
            <person name="Tian T."/>
            <person name="Huang J.-P."/>
            <person name="Huang S.-X."/>
        </authorList>
    </citation>
    <scope>NUCLEOTIDE SEQUENCE [LARGE SCALE GENOMIC DNA]</scope>
    <source>
        <strain evidence="4">KIB-2018</strain>
        <tissue evidence="4">Leaf</tissue>
    </source>
</reference>
<dbReference type="Proteomes" id="UP001159364">
    <property type="component" value="Linkage Group LG09"/>
</dbReference>
<evidence type="ECO:0008006" key="6">
    <source>
        <dbReference type="Google" id="ProtNLM"/>
    </source>
</evidence>
<proteinExistence type="predicted"/>
<feature type="compositionally biased region" description="Low complexity" evidence="3">
    <location>
        <begin position="42"/>
        <end position="75"/>
    </location>
</feature>
<dbReference type="EMBL" id="JAIWQS010000009">
    <property type="protein sequence ID" value="KAJ8755882.1"/>
    <property type="molecule type" value="Genomic_DNA"/>
</dbReference>
<dbReference type="InterPro" id="IPR051992">
    <property type="entry name" value="OxStress_Response_Reg"/>
</dbReference>
<keyword evidence="2" id="KW-0539">Nucleus</keyword>
<dbReference type="GO" id="GO:0006950">
    <property type="term" value="P:response to stress"/>
    <property type="evidence" value="ECO:0007669"/>
    <property type="project" value="UniProtKB-ARBA"/>
</dbReference>
<evidence type="ECO:0000313" key="5">
    <source>
        <dbReference type="Proteomes" id="UP001159364"/>
    </source>
</evidence>
<feature type="region of interest" description="Disordered" evidence="3">
    <location>
        <begin position="166"/>
        <end position="186"/>
    </location>
</feature>